<accession>A0A0C4DV05</accession>
<keyword evidence="3" id="KW-1185">Reference proteome</keyword>
<reference evidence="1" key="3">
    <citation type="submission" date="2011-03" db="EMBL/GenBank/DDBJ databases">
        <title>Annotation of Magnaporthe poae ATCC 64411.</title>
        <authorList>
            <person name="Ma L.-J."/>
            <person name="Dead R."/>
            <person name="Young S.K."/>
            <person name="Zeng Q."/>
            <person name="Gargeya S."/>
            <person name="Fitzgerald M."/>
            <person name="Haas B."/>
            <person name="Abouelleil A."/>
            <person name="Alvarado L."/>
            <person name="Arachchi H.M."/>
            <person name="Berlin A."/>
            <person name="Brown A."/>
            <person name="Chapman S.B."/>
            <person name="Chen Z."/>
            <person name="Dunbar C."/>
            <person name="Freedman E."/>
            <person name="Gearin G."/>
            <person name="Gellesch M."/>
            <person name="Goldberg J."/>
            <person name="Griggs A."/>
            <person name="Gujja S."/>
            <person name="Heiman D."/>
            <person name="Howarth C."/>
            <person name="Larson L."/>
            <person name="Lui A."/>
            <person name="MacDonald P.J.P."/>
            <person name="Mehta T."/>
            <person name="Montmayeur A."/>
            <person name="Murphy C."/>
            <person name="Neiman D."/>
            <person name="Pearson M."/>
            <person name="Priest M."/>
            <person name="Roberts A."/>
            <person name="Saif S."/>
            <person name="Shea T."/>
            <person name="Shenoy N."/>
            <person name="Sisk P."/>
            <person name="Stolte C."/>
            <person name="Sykes S."/>
            <person name="Yandava C."/>
            <person name="Wortman J."/>
            <person name="Nusbaum C."/>
            <person name="Birren B."/>
        </authorList>
    </citation>
    <scope>NUCLEOTIDE SEQUENCE</scope>
    <source>
        <strain evidence="1">ATCC 64411</strain>
    </source>
</reference>
<gene>
    <name evidence="1" type="ORF">MAPG_03804</name>
</gene>
<proteinExistence type="predicted"/>
<evidence type="ECO:0000313" key="2">
    <source>
        <dbReference type="EnsemblFungi" id="MAPG_03804T0"/>
    </source>
</evidence>
<reference evidence="2" key="4">
    <citation type="journal article" date="2015" name="G3 (Bethesda)">
        <title>Genome sequences of three phytopathogenic species of the Magnaporthaceae family of fungi.</title>
        <authorList>
            <person name="Okagaki L.H."/>
            <person name="Nunes C.C."/>
            <person name="Sailsbery J."/>
            <person name="Clay B."/>
            <person name="Brown D."/>
            <person name="John T."/>
            <person name="Oh Y."/>
            <person name="Young N."/>
            <person name="Fitzgerald M."/>
            <person name="Haas B.J."/>
            <person name="Zeng Q."/>
            <person name="Young S."/>
            <person name="Adiconis X."/>
            <person name="Fan L."/>
            <person name="Levin J.Z."/>
            <person name="Mitchell T.K."/>
            <person name="Okubara P.A."/>
            <person name="Farman M.L."/>
            <person name="Kohn L.M."/>
            <person name="Birren B."/>
            <person name="Ma L.-J."/>
            <person name="Dean R.A."/>
        </authorList>
    </citation>
    <scope>NUCLEOTIDE SEQUENCE</scope>
    <source>
        <strain evidence="2">ATCC 64411 / 73-15</strain>
    </source>
</reference>
<dbReference type="EnsemblFungi" id="MAPG_03804T0">
    <property type="protein sequence ID" value="MAPG_03804T0"/>
    <property type="gene ID" value="MAPG_03804"/>
</dbReference>
<dbReference type="eggNOG" id="ENOG502SNST">
    <property type="taxonomic scope" value="Eukaryota"/>
</dbReference>
<dbReference type="OrthoDB" id="5242853at2759"/>
<dbReference type="AlphaFoldDB" id="A0A0C4DV05"/>
<dbReference type="EMBL" id="GL876968">
    <property type="protein sequence ID" value="KLU84768.1"/>
    <property type="molecule type" value="Genomic_DNA"/>
</dbReference>
<evidence type="ECO:0000313" key="3">
    <source>
        <dbReference type="Proteomes" id="UP000011715"/>
    </source>
</evidence>
<protein>
    <recommendedName>
        <fullName evidence="4">Fungal N-terminal domain-containing protein</fullName>
    </recommendedName>
</protein>
<evidence type="ECO:0008006" key="4">
    <source>
        <dbReference type="Google" id="ProtNLM"/>
    </source>
</evidence>
<evidence type="ECO:0000313" key="1">
    <source>
        <dbReference type="EMBL" id="KLU84768.1"/>
    </source>
</evidence>
<name>A0A0C4DV05_MAGP6</name>
<organism evidence="2 3">
    <name type="scientific">Magnaporthiopsis poae (strain ATCC 64411 / 73-15)</name>
    <name type="common">Kentucky bluegrass fungus</name>
    <name type="synonym">Magnaporthe poae</name>
    <dbReference type="NCBI Taxonomy" id="644358"/>
    <lineage>
        <taxon>Eukaryota</taxon>
        <taxon>Fungi</taxon>
        <taxon>Dikarya</taxon>
        <taxon>Ascomycota</taxon>
        <taxon>Pezizomycotina</taxon>
        <taxon>Sordariomycetes</taxon>
        <taxon>Sordariomycetidae</taxon>
        <taxon>Magnaporthales</taxon>
        <taxon>Magnaporthaceae</taxon>
        <taxon>Magnaporthiopsis</taxon>
    </lineage>
</organism>
<dbReference type="Proteomes" id="UP000011715">
    <property type="component" value="Unassembled WGS sequence"/>
</dbReference>
<reference evidence="1" key="2">
    <citation type="submission" date="2010-05" db="EMBL/GenBank/DDBJ databases">
        <title>The Genome Sequence of Magnaporthe poae strain ATCC 64411.</title>
        <authorList>
            <consortium name="The Broad Institute Genome Sequencing Platform"/>
            <consortium name="Broad Institute Genome Sequencing Center for Infectious Disease"/>
            <person name="Ma L.-J."/>
            <person name="Dead R."/>
            <person name="Young S."/>
            <person name="Zeng Q."/>
            <person name="Koehrsen M."/>
            <person name="Alvarado L."/>
            <person name="Berlin A."/>
            <person name="Chapman S.B."/>
            <person name="Chen Z."/>
            <person name="Freedman E."/>
            <person name="Gellesch M."/>
            <person name="Goldberg J."/>
            <person name="Griggs A."/>
            <person name="Gujja S."/>
            <person name="Heilman E.R."/>
            <person name="Heiman D."/>
            <person name="Hepburn T."/>
            <person name="Howarth C."/>
            <person name="Jen D."/>
            <person name="Larson L."/>
            <person name="Mehta T."/>
            <person name="Neiman D."/>
            <person name="Pearson M."/>
            <person name="Roberts A."/>
            <person name="Saif S."/>
            <person name="Shea T."/>
            <person name="Shenoy N."/>
            <person name="Sisk P."/>
            <person name="Stolte C."/>
            <person name="Sykes S."/>
            <person name="Walk T."/>
            <person name="White J."/>
            <person name="Yandava C."/>
            <person name="Haas B."/>
            <person name="Nusbaum C."/>
            <person name="Birren B."/>
        </authorList>
    </citation>
    <scope>NUCLEOTIDE SEQUENCE</scope>
    <source>
        <strain evidence="1">ATCC 64411</strain>
    </source>
</reference>
<dbReference type="EMBL" id="ADBL01000903">
    <property type="status" value="NOT_ANNOTATED_CDS"/>
    <property type="molecule type" value="Genomic_DNA"/>
</dbReference>
<dbReference type="VEuPathDB" id="FungiDB:MAPG_03804"/>
<sequence>MADPLTVVGAATAGIQLGIGAAKSVLAVVKLLQELKDAPKEVAEIIADLTLSADRVESLVNDHSTITNDFTPEQHARLSRPAAEFKGAIETLAGKLESLTDGDDRRKRDAFKRAWNRTRYMQMRDEVRSDRQRIDRLYQEVKGVLLVIMTESLALTRDTAARTHKLVEETMVPSVRATNATVEAINDNLGSGLEGVNRRLDQICLALSTVPQQDKALDTSLVSTQVPKAVVAAKHPSLPNSGLAAQNHWAPQTVWQLGRYPSALAEACDVLQPTYRRRKPRCRCRPLTTTRFAAGGILRYEKESSSEHTSECPKSRSNSWRYSVSIMLAPFLNKAVELTLGATSGAGAWSLSPPIKFIPRVRAVDSPVYSILRSACHLTVQFGSDAIRAASAIDRMDQLCRDFEDCLQKRPTSAHEIIVDDNGKGSTIWDSIWLVTAVELFYYSATYPSRSMADYTPSWGVSLARLACKYGADPLETRGSRSGAIGLAWITDIRLKGEYHPIYDAMQSLDALELSSHIFSRHVDYDYHQRRQYIRKHPDLRAYLEADLPELVALLLLGYSTQDLSRLRSFNKNQVQTENFIYQRPGKHGILSAADMALGWSEGLEYVVGLGCDVHSALRKACASSDASSVRILLQTPSALFSPQHRPTALFVAFDCLWRKRTINIFDAVVTELASRRRMLNNLALEILEDDHCTELGLLPGKLLVRHSAQVVEAITGGYYAAEIPESLDCHSRFSTYEFLLDIEVDRPPWQRSPWPGFDCLLRAGFDDVDASDSSGETVLFKWCERLDHECFTSTAWYTALWLLHHSEQRVFPVEIVEQKRSYPGAQFYITGMVGMACMGLRTPQRFSSMQLLQEAKTALRGSDAAITDGCVCFCSSSHDCSTRGSCIVRGCCSPGGCLPHYMLSAFPKAYRGASSGDSDSQVPAAILFQTRNEALHKWARLCGISGMEKEEYYLQACRLELFERLEMAHTCCLSQTPTKEQRMLQHRICPDGSERSEMREEDKDSVRHLEAILREYRRARWRYRGKPVHTRRVKNYSAVCFWDLWLEAVDMVLPLPADELPHPHDEFFDEVLEKHFKMVHRTLECIYHATLLQMTTFIAARRSSTRAARVLTKMRQSRLDQRFEMRMGQRIKSVERRPGYYWVFGCLESKMQLRKEKRRKLEERKSNGILGRIARQQQARERSRRAIRQARGIQATHRYGKWILWVGFKKWAEALGNLTRG</sequence>
<reference evidence="3" key="1">
    <citation type="submission" date="2010-05" db="EMBL/GenBank/DDBJ databases">
        <title>The genome sequence of Magnaporthe poae strain ATCC 64411.</title>
        <authorList>
            <person name="Ma L.-J."/>
            <person name="Dead R."/>
            <person name="Young S."/>
            <person name="Zeng Q."/>
            <person name="Koehrsen M."/>
            <person name="Alvarado L."/>
            <person name="Berlin A."/>
            <person name="Chapman S.B."/>
            <person name="Chen Z."/>
            <person name="Freedman E."/>
            <person name="Gellesch M."/>
            <person name="Goldberg J."/>
            <person name="Griggs A."/>
            <person name="Gujja S."/>
            <person name="Heilman E.R."/>
            <person name="Heiman D."/>
            <person name="Hepburn T."/>
            <person name="Howarth C."/>
            <person name="Jen D."/>
            <person name="Larson L."/>
            <person name="Mehta T."/>
            <person name="Neiman D."/>
            <person name="Pearson M."/>
            <person name="Roberts A."/>
            <person name="Saif S."/>
            <person name="Shea T."/>
            <person name="Shenoy N."/>
            <person name="Sisk P."/>
            <person name="Stolte C."/>
            <person name="Sykes S."/>
            <person name="Walk T."/>
            <person name="White J."/>
            <person name="Yandava C."/>
            <person name="Haas B."/>
            <person name="Nusbaum C."/>
            <person name="Birren B."/>
        </authorList>
    </citation>
    <scope>NUCLEOTIDE SEQUENCE [LARGE SCALE GENOMIC DNA]</scope>
    <source>
        <strain evidence="3">ATCC 64411 / 73-15</strain>
    </source>
</reference>
<reference evidence="2" key="5">
    <citation type="submission" date="2015-06" db="UniProtKB">
        <authorList>
            <consortium name="EnsemblFungi"/>
        </authorList>
    </citation>
    <scope>IDENTIFICATION</scope>
    <source>
        <strain evidence="2">ATCC 64411</strain>
    </source>
</reference>
<dbReference type="STRING" id="644358.A0A0C4DV05"/>